<evidence type="ECO:0008006" key="3">
    <source>
        <dbReference type="Google" id="ProtNLM"/>
    </source>
</evidence>
<keyword evidence="2" id="KW-1185">Reference proteome</keyword>
<gene>
    <name evidence="1" type="ORF">WDU96_00785</name>
</gene>
<evidence type="ECO:0000313" key="2">
    <source>
        <dbReference type="Proteomes" id="UP001368654"/>
    </source>
</evidence>
<accession>A0ABU8LQJ8</accession>
<protein>
    <recommendedName>
        <fullName evidence="3">Cyclophilin TM1367-like domain-containing protein</fullName>
    </recommendedName>
</protein>
<name>A0ABU8LQJ8_9MICO</name>
<comment type="caution">
    <text evidence="1">The sequence shown here is derived from an EMBL/GenBank/DDBJ whole genome shotgun (WGS) entry which is preliminary data.</text>
</comment>
<dbReference type="EMBL" id="JBBDGL010000001">
    <property type="protein sequence ID" value="MEJ1154134.1"/>
    <property type="molecule type" value="Genomic_DNA"/>
</dbReference>
<dbReference type="Proteomes" id="UP001368654">
    <property type="component" value="Unassembled WGS sequence"/>
</dbReference>
<sequence>MPRLQADADPHLWVPVTDSIGFRGRRHRKAAIKMLLTQASTTAGSTARPASGFAAWAISQAAPMLMKKAAGRVLVWVWKADAELVVAMAQVQEATPQLRTARAMMPMEYDDTENFRNAYLGVGEKLVVPLPGDGKTPPFATYTWDTGTHIITITAVCGDRERFGTVIGSIDDLARTLRTVDDVEVGESPTVLRIDPS</sequence>
<evidence type="ECO:0000313" key="1">
    <source>
        <dbReference type="EMBL" id="MEJ1154134.1"/>
    </source>
</evidence>
<proteinExistence type="predicted"/>
<reference evidence="1 2" key="1">
    <citation type="submission" date="2024-02" db="EMBL/GenBank/DDBJ databases">
        <authorList>
            <person name="Saticioglu I.B."/>
        </authorList>
    </citation>
    <scope>NUCLEOTIDE SEQUENCE [LARGE SCALE GENOMIC DNA]</scope>
    <source>
        <strain evidence="1 2">Mu-86</strain>
    </source>
</reference>
<dbReference type="RefSeq" id="WP_337336581.1">
    <property type="nucleotide sequence ID" value="NZ_JBBDGL010000001.1"/>
</dbReference>
<organism evidence="1 2">
    <name type="scientific">Microbacterium marmarense</name>
    <dbReference type="NCBI Taxonomy" id="3122051"/>
    <lineage>
        <taxon>Bacteria</taxon>
        <taxon>Bacillati</taxon>
        <taxon>Actinomycetota</taxon>
        <taxon>Actinomycetes</taxon>
        <taxon>Micrococcales</taxon>
        <taxon>Microbacteriaceae</taxon>
        <taxon>Microbacterium</taxon>
    </lineage>
</organism>